<comment type="catalytic activity">
    <reaction evidence="7 8">
        <text>an N-acyl-L-alpha-aminoacyl-tRNA + H2O = an N-acyl-L-amino acid + a tRNA + H(+)</text>
        <dbReference type="Rhea" id="RHEA:54448"/>
        <dbReference type="Rhea" id="RHEA-COMP:10123"/>
        <dbReference type="Rhea" id="RHEA-COMP:13883"/>
        <dbReference type="ChEBI" id="CHEBI:15377"/>
        <dbReference type="ChEBI" id="CHEBI:15378"/>
        <dbReference type="ChEBI" id="CHEBI:59874"/>
        <dbReference type="ChEBI" id="CHEBI:78442"/>
        <dbReference type="ChEBI" id="CHEBI:138191"/>
        <dbReference type="EC" id="3.1.1.29"/>
    </reaction>
</comment>
<feature type="binding site" evidence="7">
    <location>
        <position position="13"/>
    </location>
    <ligand>
        <name>tRNA</name>
        <dbReference type="ChEBI" id="CHEBI:17843"/>
    </ligand>
</feature>
<dbReference type="PROSITE" id="PS01195">
    <property type="entry name" value="PEPT_TRNA_HYDROL_1"/>
    <property type="match status" value="1"/>
</dbReference>
<comment type="similarity">
    <text evidence="5 7 9">Belongs to the PTH family.</text>
</comment>
<evidence type="ECO:0000256" key="7">
    <source>
        <dbReference type="HAMAP-Rule" id="MF_00083"/>
    </source>
</evidence>
<evidence type="ECO:0000256" key="8">
    <source>
        <dbReference type="RuleBase" id="RU000673"/>
    </source>
</evidence>
<feature type="binding site" evidence="7">
    <location>
        <position position="62"/>
    </location>
    <ligand>
        <name>tRNA</name>
        <dbReference type="ChEBI" id="CHEBI:17843"/>
    </ligand>
</feature>
<organism evidence="10 11">
    <name type="scientific">Denitrovibrio acetiphilus (strain DSM 12809 / NBRC 114555 / N2460)</name>
    <dbReference type="NCBI Taxonomy" id="522772"/>
    <lineage>
        <taxon>Bacteria</taxon>
        <taxon>Pseudomonadati</taxon>
        <taxon>Deferribacterota</taxon>
        <taxon>Deferribacteres</taxon>
        <taxon>Deferribacterales</taxon>
        <taxon>Geovibrionaceae</taxon>
        <taxon>Denitrovibrio</taxon>
    </lineage>
</organism>
<evidence type="ECO:0000256" key="9">
    <source>
        <dbReference type="RuleBase" id="RU004320"/>
    </source>
</evidence>
<feature type="binding site" evidence="7">
    <location>
        <position position="64"/>
    </location>
    <ligand>
        <name>tRNA</name>
        <dbReference type="ChEBI" id="CHEBI:17843"/>
    </ligand>
</feature>
<evidence type="ECO:0000313" key="10">
    <source>
        <dbReference type="EMBL" id="ADD66877.1"/>
    </source>
</evidence>
<feature type="active site" description="Proton acceptor" evidence="7">
    <location>
        <position position="18"/>
    </location>
</feature>
<keyword evidence="11" id="KW-1185">Reference proteome</keyword>
<dbReference type="GO" id="GO:0072344">
    <property type="term" value="P:rescue of stalled ribosome"/>
    <property type="evidence" value="ECO:0007669"/>
    <property type="project" value="UniProtKB-UniRule"/>
</dbReference>
<dbReference type="GO" id="GO:0000049">
    <property type="term" value="F:tRNA binding"/>
    <property type="evidence" value="ECO:0007669"/>
    <property type="project" value="UniProtKB-UniRule"/>
</dbReference>
<protein>
    <recommendedName>
        <fullName evidence="6 7">Peptidyl-tRNA hydrolase</fullName>
        <shortName evidence="7">Pth</shortName>
        <ecNumber evidence="1 7">3.1.1.29</ecNumber>
    </recommendedName>
</protein>
<dbReference type="Gene3D" id="3.40.50.1470">
    <property type="entry name" value="Peptidyl-tRNA hydrolase"/>
    <property type="match status" value="1"/>
</dbReference>
<dbReference type="PaxDb" id="522772-Dacet_0071"/>
<accession>D4H1C9</accession>
<dbReference type="EC" id="3.1.1.29" evidence="1 7"/>
<keyword evidence="3 7" id="KW-0378">Hydrolase</keyword>
<dbReference type="AlphaFoldDB" id="D4H1C9"/>
<dbReference type="InterPro" id="IPR001328">
    <property type="entry name" value="Pept_tRNA_hydro"/>
</dbReference>
<dbReference type="InterPro" id="IPR018171">
    <property type="entry name" value="Pept_tRNA_hydro_CS"/>
</dbReference>
<dbReference type="PANTHER" id="PTHR17224:SF1">
    <property type="entry name" value="PEPTIDYL-TRNA HYDROLASE"/>
    <property type="match status" value="1"/>
</dbReference>
<feature type="site" description="Discriminates between blocked and unblocked aminoacyl-tRNA" evidence="7">
    <location>
        <position position="8"/>
    </location>
</feature>
<dbReference type="EMBL" id="CP001968">
    <property type="protein sequence ID" value="ADD66877.1"/>
    <property type="molecule type" value="Genomic_DNA"/>
</dbReference>
<dbReference type="HAMAP" id="MF_00083">
    <property type="entry name" value="Pept_tRNA_hydro_bact"/>
    <property type="match status" value="1"/>
</dbReference>
<dbReference type="Pfam" id="PF01195">
    <property type="entry name" value="Pept_tRNA_hydro"/>
    <property type="match status" value="1"/>
</dbReference>
<gene>
    <name evidence="7" type="primary">pth</name>
    <name evidence="10" type="ordered locus">Dacet_0071</name>
</gene>
<dbReference type="GO" id="GO:0006515">
    <property type="term" value="P:protein quality control for misfolded or incompletely synthesized proteins"/>
    <property type="evidence" value="ECO:0007669"/>
    <property type="project" value="UniProtKB-UniRule"/>
</dbReference>
<dbReference type="GO" id="GO:0004045">
    <property type="term" value="F:peptidyl-tRNA hydrolase activity"/>
    <property type="evidence" value="ECO:0007669"/>
    <property type="project" value="UniProtKB-UniRule"/>
</dbReference>
<dbReference type="FunCoup" id="D4H1C9">
    <property type="interactions" value="362"/>
</dbReference>
<dbReference type="KEGG" id="dap:Dacet_0071"/>
<dbReference type="NCBIfam" id="TIGR00447">
    <property type="entry name" value="pth"/>
    <property type="match status" value="1"/>
</dbReference>
<evidence type="ECO:0000256" key="2">
    <source>
        <dbReference type="ARBA" id="ARBA00022555"/>
    </source>
</evidence>
<comment type="subunit">
    <text evidence="7">Monomer.</text>
</comment>
<dbReference type="SUPFAM" id="SSF53178">
    <property type="entry name" value="Peptidyl-tRNA hydrolase-like"/>
    <property type="match status" value="1"/>
</dbReference>
<evidence type="ECO:0000256" key="3">
    <source>
        <dbReference type="ARBA" id="ARBA00022801"/>
    </source>
</evidence>
<evidence type="ECO:0000313" key="11">
    <source>
        <dbReference type="Proteomes" id="UP000002012"/>
    </source>
</evidence>
<dbReference type="OrthoDB" id="9800507at2"/>
<dbReference type="CDD" id="cd00462">
    <property type="entry name" value="PTH"/>
    <property type="match status" value="1"/>
</dbReference>
<comment type="caution">
    <text evidence="7">Lacks conserved residue(s) required for the propagation of feature annotation.</text>
</comment>
<dbReference type="PANTHER" id="PTHR17224">
    <property type="entry name" value="PEPTIDYL-TRNA HYDROLASE"/>
    <property type="match status" value="1"/>
</dbReference>
<keyword evidence="7" id="KW-0963">Cytoplasm</keyword>
<comment type="function">
    <text evidence="7">Hydrolyzes ribosome-free peptidyl-tRNAs (with 1 or more amino acids incorporated), which drop off the ribosome during protein synthesis, or as a result of ribosome stalling.</text>
</comment>
<feature type="site" description="Stabilizes the basic form of H active site to accept a proton" evidence="7">
    <location>
        <position position="89"/>
    </location>
</feature>
<comment type="subcellular location">
    <subcellularLocation>
        <location evidence="7">Cytoplasm</location>
    </subcellularLocation>
</comment>
<dbReference type="GO" id="GO:0005737">
    <property type="term" value="C:cytoplasm"/>
    <property type="evidence" value="ECO:0007669"/>
    <property type="project" value="UniProtKB-SubCell"/>
</dbReference>
<dbReference type="Proteomes" id="UP000002012">
    <property type="component" value="Chromosome"/>
</dbReference>
<evidence type="ECO:0000256" key="6">
    <source>
        <dbReference type="ARBA" id="ARBA00050038"/>
    </source>
</evidence>
<name>D4H1C9_DENA2</name>
<evidence type="ECO:0000256" key="5">
    <source>
        <dbReference type="ARBA" id="ARBA00038063"/>
    </source>
</evidence>
<dbReference type="HOGENOM" id="CLU_062456_4_1_0"/>
<evidence type="ECO:0000256" key="1">
    <source>
        <dbReference type="ARBA" id="ARBA00013260"/>
    </source>
</evidence>
<dbReference type="STRING" id="522772.Dacet_0071"/>
<keyword evidence="4 7" id="KW-0694">RNA-binding</keyword>
<evidence type="ECO:0000256" key="4">
    <source>
        <dbReference type="ARBA" id="ARBA00022884"/>
    </source>
</evidence>
<dbReference type="FunFam" id="3.40.50.1470:FF:000001">
    <property type="entry name" value="Peptidyl-tRNA hydrolase"/>
    <property type="match status" value="1"/>
</dbReference>
<comment type="function">
    <text evidence="7">Catalyzes the release of premature peptidyl moieties from peptidyl-tRNA molecules trapped in stalled 50S ribosomal subunits, and thus maintains levels of free tRNAs and 50S ribosomes.</text>
</comment>
<keyword evidence="2 7" id="KW-0820">tRNA-binding</keyword>
<dbReference type="RefSeq" id="WP_013009425.1">
    <property type="nucleotide sequence ID" value="NC_013943.1"/>
</dbReference>
<reference evidence="10 11" key="1">
    <citation type="journal article" date="2010" name="Stand. Genomic Sci.">
        <title>Complete genome sequence of Denitrovibrio acetiphilus type strain (N2460).</title>
        <authorList>
            <person name="Kiss H."/>
            <person name="Lang E."/>
            <person name="Lapidus A."/>
            <person name="Copeland A."/>
            <person name="Nolan M."/>
            <person name="Glavina Del Rio T."/>
            <person name="Chen F."/>
            <person name="Lucas S."/>
            <person name="Tice H."/>
            <person name="Cheng J.F."/>
            <person name="Han C."/>
            <person name="Goodwin L."/>
            <person name="Pitluck S."/>
            <person name="Liolios K."/>
            <person name="Pati A."/>
            <person name="Ivanova N."/>
            <person name="Mavromatis K."/>
            <person name="Chen A."/>
            <person name="Palaniappan K."/>
            <person name="Land M."/>
            <person name="Hauser L."/>
            <person name="Chang Y.J."/>
            <person name="Jeffries C.D."/>
            <person name="Detter J.C."/>
            <person name="Brettin T."/>
            <person name="Spring S."/>
            <person name="Rohde M."/>
            <person name="Goker M."/>
            <person name="Woyke T."/>
            <person name="Bristow J."/>
            <person name="Eisen J.A."/>
            <person name="Markowitz V."/>
            <person name="Hugenholtz P."/>
            <person name="Kyrpides N.C."/>
            <person name="Klenk H.P."/>
        </authorList>
    </citation>
    <scope>NUCLEOTIDE SEQUENCE [LARGE SCALE GENOMIC DNA]</scope>
    <source>
        <strain evidence="11">DSM 12809 / NBRC 114555 / N2460</strain>
    </source>
</reference>
<dbReference type="eggNOG" id="COG0193">
    <property type="taxonomic scope" value="Bacteria"/>
</dbReference>
<proteinExistence type="inferred from homology"/>
<dbReference type="InterPro" id="IPR036416">
    <property type="entry name" value="Pept_tRNA_hydro_sf"/>
</dbReference>
<dbReference type="InParanoid" id="D4H1C9"/>
<sequence>MLIVGLGNPGEKYDRTRHNLGFLVADKLASENSASFSKGFKGEYAEFFMDGGKHYILKPYTYMNLSGESVQPLAAYYKIPVEDIIAVHDDLDIEFGRLKLKKGGNDGGHKGIRSMAQMLGDKDFIRLKMGIGKDGRRDTIGHVLGKFSPQESEKLDEFIDIGVKAVVCCIKEGLRPAMNVFNTRKNADKNVENEQEG</sequence>